<dbReference type="EMBL" id="MOCA01000009">
    <property type="protein sequence ID" value="RON96916.1"/>
    <property type="molecule type" value="Genomic_DNA"/>
</dbReference>
<name>A0A423NF81_9PSED</name>
<evidence type="ECO:0000313" key="3">
    <source>
        <dbReference type="Proteomes" id="UP000284207"/>
    </source>
</evidence>
<dbReference type="InterPro" id="IPR007540">
    <property type="entry name" value="Fimbrial_CS1-type"/>
</dbReference>
<evidence type="ECO:0000313" key="2">
    <source>
        <dbReference type="EMBL" id="RON96916.1"/>
    </source>
</evidence>
<sequence>MTHRVTNMIKQCTAAALLAATALSGVGAWAAREEHTFEVSLTIPSRPFYIIPAEPDWIHRPQRLEWDYQRSTLSGLMRNFDVHHDSSAIEARLAYDSYLENGRPGEVIDLRVSFNDVELSSHVTPRQVLSEEEAAGGKRVALKIDPIEPEGGYRSGDYYGNVVLMFNARAPGAQ</sequence>
<feature type="chain" id="PRO_5019467081" evidence="1">
    <location>
        <begin position="31"/>
        <end position="174"/>
    </location>
</feature>
<comment type="caution">
    <text evidence="2">The sequence shown here is derived from an EMBL/GenBank/DDBJ whole genome shotgun (WGS) entry which is preliminary data.</text>
</comment>
<dbReference type="Proteomes" id="UP000284207">
    <property type="component" value="Unassembled WGS sequence"/>
</dbReference>
<organism evidence="2 3">
    <name type="scientific">Pseudomonas moraviensis</name>
    <dbReference type="NCBI Taxonomy" id="321662"/>
    <lineage>
        <taxon>Bacteria</taxon>
        <taxon>Pseudomonadati</taxon>
        <taxon>Pseudomonadota</taxon>
        <taxon>Gammaproteobacteria</taxon>
        <taxon>Pseudomonadales</taxon>
        <taxon>Pseudomonadaceae</taxon>
        <taxon>Pseudomonas</taxon>
    </lineage>
</organism>
<feature type="signal peptide" evidence="1">
    <location>
        <begin position="1"/>
        <end position="30"/>
    </location>
</feature>
<dbReference type="Pfam" id="PF04449">
    <property type="entry name" value="Fimbrial_CS1"/>
    <property type="match status" value="1"/>
</dbReference>
<dbReference type="AlphaFoldDB" id="A0A423NF81"/>
<dbReference type="Gene3D" id="2.60.40.2040">
    <property type="entry name" value="CFA/I fimbrial subunit E, pilin domain"/>
    <property type="match status" value="1"/>
</dbReference>
<keyword evidence="1" id="KW-0732">Signal</keyword>
<dbReference type="GO" id="GO:0009289">
    <property type="term" value="C:pilus"/>
    <property type="evidence" value="ECO:0007669"/>
    <property type="project" value="InterPro"/>
</dbReference>
<accession>A0A423NF81</accession>
<gene>
    <name evidence="2" type="ORF">BK674_25595</name>
</gene>
<evidence type="ECO:0000256" key="1">
    <source>
        <dbReference type="SAM" id="SignalP"/>
    </source>
</evidence>
<protein>
    <submittedName>
        <fullName evidence="2">Fimbrial assembly protein</fullName>
    </submittedName>
</protein>
<reference evidence="2 3" key="1">
    <citation type="submission" date="2016-10" db="EMBL/GenBank/DDBJ databases">
        <title>Comparative genome analysis of multiple Pseudomonas spp. focuses on biocontrol and plant growth promoting traits.</title>
        <authorList>
            <person name="Tao X.-Y."/>
            <person name="Taylor C.G."/>
        </authorList>
    </citation>
    <scope>NUCLEOTIDE SEQUENCE [LARGE SCALE GENOMIC DNA]</scope>
    <source>
        <strain evidence="2 3">36B3</strain>
    </source>
</reference>
<proteinExistence type="predicted"/>